<dbReference type="Proteomes" id="UP001162131">
    <property type="component" value="Unassembled WGS sequence"/>
</dbReference>
<proteinExistence type="predicted"/>
<comment type="caution">
    <text evidence="1">The sequence shown here is derived from an EMBL/GenBank/DDBJ whole genome shotgun (WGS) entry which is preliminary data.</text>
</comment>
<protein>
    <submittedName>
        <fullName evidence="1">Uncharacterized protein</fullName>
    </submittedName>
</protein>
<dbReference type="EMBL" id="CAJZBQ010000064">
    <property type="protein sequence ID" value="CAG9336322.1"/>
    <property type="molecule type" value="Genomic_DNA"/>
</dbReference>
<accession>A0AAU9KE26</accession>
<evidence type="ECO:0000313" key="1">
    <source>
        <dbReference type="EMBL" id="CAG9336322.1"/>
    </source>
</evidence>
<gene>
    <name evidence="1" type="ORF">BSTOLATCC_MIC66200</name>
</gene>
<name>A0AAU9KE26_9CILI</name>
<evidence type="ECO:0000313" key="2">
    <source>
        <dbReference type="Proteomes" id="UP001162131"/>
    </source>
</evidence>
<keyword evidence="2" id="KW-1185">Reference proteome</keyword>
<sequence length="78" mass="9596">MLRCQNKDRKSNEELWAEYALPFSLYWLFNMKEIVNFNDVSIFSPNLVKKIPLLNLKHFLRKLKYFDFFFVFKARIEV</sequence>
<reference evidence="1" key="1">
    <citation type="submission" date="2021-09" db="EMBL/GenBank/DDBJ databases">
        <authorList>
            <consortium name="AG Swart"/>
            <person name="Singh M."/>
            <person name="Singh A."/>
            <person name="Seah K."/>
            <person name="Emmerich C."/>
        </authorList>
    </citation>
    <scope>NUCLEOTIDE SEQUENCE</scope>
    <source>
        <strain evidence="1">ATCC30299</strain>
    </source>
</reference>
<dbReference type="AlphaFoldDB" id="A0AAU9KE26"/>
<organism evidence="1 2">
    <name type="scientific">Blepharisma stoltei</name>
    <dbReference type="NCBI Taxonomy" id="1481888"/>
    <lineage>
        <taxon>Eukaryota</taxon>
        <taxon>Sar</taxon>
        <taxon>Alveolata</taxon>
        <taxon>Ciliophora</taxon>
        <taxon>Postciliodesmatophora</taxon>
        <taxon>Heterotrichea</taxon>
        <taxon>Heterotrichida</taxon>
        <taxon>Blepharismidae</taxon>
        <taxon>Blepharisma</taxon>
    </lineage>
</organism>